<dbReference type="GO" id="GO:0080120">
    <property type="term" value="P:CAAX-box protein maturation"/>
    <property type="evidence" value="ECO:0007669"/>
    <property type="project" value="UniProtKB-ARBA"/>
</dbReference>
<dbReference type="KEGG" id="mku:I2456_24865"/>
<reference evidence="3" key="3">
    <citation type="submission" date="2020-11" db="EMBL/GenBank/DDBJ databases">
        <title>Intraspecies plasmid and genomic variation of Mycobacterium kubicae revealed by the complete genome sequences of two clinical isolates.</title>
        <authorList>
            <person name="Hendrix J.R."/>
            <person name="Epperson L.E."/>
            <person name="Honda J.R."/>
            <person name="Strong M."/>
        </authorList>
    </citation>
    <scope>NUCLEOTIDE SEQUENCE</scope>
    <source>
        <strain evidence="3">JCM 13573</strain>
    </source>
</reference>
<evidence type="ECO:0000259" key="1">
    <source>
        <dbReference type="Pfam" id="PF02517"/>
    </source>
</evidence>
<sequence length="203" mass="20410">MSRLRAVAVAAGLVGWSFVSPLLPQRFRVPGQAAVGALSVAALHPPLGLAPPRLWAGLRLGAAAGALTAGGIAASTAVPMVRAAMATHSVPASPAEWLAWRIPVGTVWSEEATFRAALGAAGAAAFGPTGGRWLQALAFGLSHVPDARAAGDPVAPTVAVTALAGWVFGWLADRSGSLAAPMLTHLAINEAGAVAALANQRKR</sequence>
<protein>
    <submittedName>
        <fullName evidence="2">CAAX protease family protein</fullName>
    </submittedName>
    <submittedName>
        <fullName evidence="3">CPBP family intramembrane metalloprotease</fullName>
    </submittedName>
</protein>
<dbReference type="AlphaFoldDB" id="A0AAX1J8C3"/>
<dbReference type="GO" id="GO:0008237">
    <property type="term" value="F:metallopeptidase activity"/>
    <property type="evidence" value="ECO:0007669"/>
    <property type="project" value="UniProtKB-KW"/>
</dbReference>
<keyword evidence="3" id="KW-0482">Metalloprotease</keyword>
<dbReference type="EMBL" id="BLKU01000005">
    <property type="protein sequence ID" value="GFG66265.1"/>
    <property type="molecule type" value="Genomic_DNA"/>
</dbReference>
<dbReference type="InterPro" id="IPR015837">
    <property type="entry name" value="UCP026622_CAAX_protease"/>
</dbReference>
<dbReference type="InterPro" id="IPR003675">
    <property type="entry name" value="Rce1/LyrA-like_dom"/>
</dbReference>
<evidence type="ECO:0000313" key="4">
    <source>
        <dbReference type="Proteomes" id="UP000465306"/>
    </source>
</evidence>
<dbReference type="GO" id="GO:0004175">
    <property type="term" value="F:endopeptidase activity"/>
    <property type="evidence" value="ECO:0007669"/>
    <property type="project" value="UniProtKB-ARBA"/>
</dbReference>
<keyword evidence="3" id="KW-0378">Hydrolase</keyword>
<evidence type="ECO:0000313" key="2">
    <source>
        <dbReference type="EMBL" id="GFG66265.1"/>
    </source>
</evidence>
<dbReference type="GO" id="GO:0006508">
    <property type="term" value="P:proteolysis"/>
    <property type="evidence" value="ECO:0007669"/>
    <property type="project" value="UniProtKB-KW"/>
</dbReference>
<dbReference type="Proteomes" id="UP000663583">
    <property type="component" value="Chromosome"/>
</dbReference>
<name>A0AAX1J8C3_9MYCO</name>
<proteinExistence type="predicted"/>
<evidence type="ECO:0000313" key="3">
    <source>
        <dbReference type="EMBL" id="QPI37472.1"/>
    </source>
</evidence>
<feature type="domain" description="CAAX prenyl protease 2/Lysostaphin resistance protein A-like" evidence="1">
    <location>
        <begin position="97"/>
        <end position="189"/>
    </location>
</feature>
<organism evidence="3 5">
    <name type="scientific">Mycobacterium kubicae</name>
    <dbReference type="NCBI Taxonomy" id="120959"/>
    <lineage>
        <taxon>Bacteria</taxon>
        <taxon>Bacillati</taxon>
        <taxon>Actinomycetota</taxon>
        <taxon>Actinomycetes</taxon>
        <taxon>Mycobacteriales</taxon>
        <taxon>Mycobacteriaceae</taxon>
        <taxon>Mycobacterium</taxon>
        <taxon>Mycobacterium simiae complex</taxon>
    </lineage>
</organism>
<dbReference type="EMBL" id="CP065047">
    <property type="protein sequence ID" value="QPI37472.1"/>
    <property type="molecule type" value="Genomic_DNA"/>
</dbReference>
<keyword evidence="2" id="KW-0645">Protease</keyword>
<accession>A0AAX1J8C3</accession>
<keyword evidence="4" id="KW-1185">Reference proteome</keyword>
<dbReference type="Pfam" id="PF02517">
    <property type="entry name" value="Rce1-like"/>
    <property type="match status" value="1"/>
</dbReference>
<dbReference type="RefSeq" id="WP_068023480.1">
    <property type="nucleotide sequence ID" value="NZ_BLKU01000005.1"/>
</dbReference>
<dbReference type="Proteomes" id="UP000465306">
    <property type="component" value="Unassembled WGS sequence"/>
</dbReference>
<reference evidence="2" key="2">
    <citation type="submission" date="2020-02" db="EMBL/GenBank/DDBJ databases">
        <authorList>
            <person name="Matsumoto Y."/>
            <person name="Kinjo T."/>
            <person name="Motooka D."/>
            <person name="Nabeya D."/>
            <person name="Jung N."/>
            <person name="Uechi K."/>
            <person name="Horii T."/>
            <person name="Iida T."/>
            <person name="Fujita J."/>
            <person name="Nakamura S."/>
        </authorList>
    </citation>
    <scope>NUCLEOTIDE SEQUENCE</scope>
    <source>
        <strain evidence="2">JCM 13573</strain>
    </source>
</reference>
<reference evidence="2 4" key="1">
    <citation type="journal article" date="2019" name="Emerg. Microbes Infect.">
        <title>Comprehensive subspecies identification of 175 nontuberculous mycobacteria species based on 7547 genomic profiles.</title>
        <authorList>
            <person name="Matsumoto Y."/>
            <person name="Kinjo T."/>
            <person name="Motooka D."/>
            <person name="Nabeya D."/>
            <person name="Jung N."/>
            <person name="Uechi K."/>
            <person name="Horii T."/>
            <person name="Iida T."/>
            <person name="Fujita J."/>
            <person name="Nakamura S."/>
        </authorList>
    </citation>
    <scope>NUCLEOTIDE SEQUENCE [LARGE SCALE GENOMIC DNA]</scope>
    <source>
        <strain evidence="2 4">JCM 13573</strain>
    </source>
</reference>
<evidence type="ECO:0000313" key="5">
    <source>
        <dbReference type="Proteomes" id="UP000663583"/>
    </source>
</evidence>
<gene>
    <name evidence="3" type="ORF">I2456_24865</name>
    <name evidence="2" type="ORF">MKUB_37550</name>
</gene>
<dbReference type="PIRSF" id="PIRSF026622">
    <property type="entry name" value="Proteas_026622"/>
    <property type="match status" value="1"/>
</dbReference>